<reference evidence="3" key="1">
    <citation type="journal article" date="2019" name="Int. J. Syst. Evol. Microbiol.">
        <title>The Global Catalogue of Microorganisms (GCM) 10K type strain sequencing project: providing services to taxonomists for standard genome sequencing and annotation.</title>
        <authorList>
            <consortium name="The Broad Institute Genomics Platform"/>
            <consortium name="The Broad Institute Genome Sequencing Center for Infectious Disease"/>
            <person name="Wu L."/>
            <person name="Ma J."/>
        </authorList>
    </citation>
    <scope>NUCLEOTIDE SEQUENCE [LARGE SCALE GENOMIC DNA]</scope>
    <source>
        <strain evidence="3">JCM 17338</strain>
    </source>
</reference>
<gene>
    <name evidence="2" type="ORF">GCM10022246_08580</name>
</gene>
<organism evidence="2 3">
    <name type="scientific">Pedobacter ginsengiterrae</name>
    <dbReference type="NCBI Taxonomy" id="871696"/>
    <lineage>
        <taxon>Bacteria</taxon>
        <taxon>Pseudomonadati</taxon>
        <taxon>Bacteroidota</taxon>
        <taxon>Sphingobacteriia</taxon>
        <taxon>Sphingobacteriales</taxon>
        <taxon>Sphingobacteriaceae</taxon>
        <taxon>Pedobacter</taxon>
    </lineage>
</organism>
<dbReference type="Proteomes" id="UP001501081">
    <property type="component" value="Unassembled WGS sequence"/>
</dbReference>
<protein>
    <submittedName>
        <fullName evidence="2">Glucosamine-6-phosphate deaminase</fullName>
    </submittedName>
</protein>
<dbReference type="RefSeq" id="WP_344765248.1">
    <property type="nucleotide sequence ID" value="NZ_BAABAK010000003.1"/>
</dbReference>
<keyword evidence="3" id="KW-1185">Reference proteome</keyword>
<dbReference type="Gene3D" id="3.40.50.1360">
    <property type="match status" value="1"/>
</dbReference>
<dbReference type="PANTHER" id="PTHR11280">
    <property type="entry name" value="GLUCOSAMINE-6-PHOSPHATE ISOMERASE"/>
    <property type="match status" value="1"/>
</dbReference>
<dbReference type="PANTHER" id="PTHR11280:SF6">
    <property type="entry name" value="GLUCOSAMINE-6-PHOSPHATE ISOMERASE NAGB"/>
    <property type="match status" value="1"/>
</dbReference>
<dbReference type="SUPFAM" id="SSF100950">
    <property type="entry name" value="NagB/RpiA/CoA transferase-like"/>
    <property type="match status" value="1"/>
</dbReference>
<proteinExistence type="predicted"/>
<dbReference type="InterPro" id="IPR004547">
    <property type="entry name" value="Glucosamine6P_isomerase"/>
</dbReference>
<comment type="caution">
    <text evidence="2">The sequence shown here is derived from an EMBL/GenBank/DDBJ whole genome shotgun (WGS) entry which is preliminary data.</text>
</comment>
<evidence type="ECO:0000259" key="1">
    <source>
        <dbReference type="Pfam" id="PF01182"/>
    </source>
</evidence>
<dbReference type="Pfam" id="PF01182">
    <property type="entry name" value="Glucosamine_iso"/>
    <property type="match status" value="1"/>
</dbReference>
<dbReference type="EMBL" id="BAABAK010000003">
    <property type="protein sequence ID" value="GAA3956980.1"/>
    <property type="molecule type" value="Genomic_DNA"/>
</dbReference>
<name>A0ABP7NZ15_9SPHI</name>
<evidence type="ECO:0000313" key="2">
    <source>
        <dbReference type="EMBL" id="GAA3956980.1"/>
    </source>
</evidence>
<feature type="domain" description="Glucosamine/galactosamine-6-phosphate isomerase" evidence="1">
    <location>
        <begin position="18"/>
        <end position="238"/>
    </location>
</feature>
<accession>A0ABP7NZ15</accession>
<dbReference type="InterPro" id="IPR006148">
    <property type="entry name" value="Glc/Gal-6P_isomerase"/>
</dbReference>
<sequence>MKEFIKNLLTVKIFESRNLMGEAVANAVSRKINELLSKQHFVNIIFGAAPSQNEFFQALIKKDIEWSRLNAFHMDEYIGLDADAPQGFGNFLKDRLFTKVPFHSVNYIDGNAADYKKECLRYTELLNKFETDIVCLGIGENTHLAFNDPHVANVNDPYFVKRVDLDLQCRTQQVNDGCFKELDEVPTHALTLTLPALLKAPYAFCTVPGEKKAKAVQLTLTQHISDDLPSTLLRIHKQAVLFLDDQSSALLDNKF</sequence>
<evidence type="ECO:0000313" key="3">
    <source>
        <dbReference type="Proteomes" id="UP001501081"/>
    </source>
</evidence>
<dbReference type="InterPro" id="IPR037171">
    <property type="entry name" value="NagB/RpiA_transferase-like"/>
</dbReference>